<sequence length="159" mass="17301">MRKLARFNARSSRGFTLIEVLIAILVLAFGLLGFALLQTMNVRFVQSANYRTQATNLAYDLIDQMRSNRYLVTQYTAATFAAGSVTPAGACAYPTGAAVPVAQNIARWQCQVAKALGDKAAATVTYVNGVATVTISWGDQRWDKDNPNTITSFALRTEI</sequence>
<dbReference type="Pfam" id="PF07963">
    <property type="entry name" value="N_methyl"/>
    <property type="match status" value="1"/>
</dbReference>
<evidence type="ECO:0000256" key="2">
    <source>
        <dbReference type="ARBA" id="ARBA00008358"/>
    </source>
</evidence>
<dbReference type="RefSeq" id="WP_089112124.1">
    <property type="nucleotide sequence ID" value="NZ_LOKL01000002.1"/>
</dbReference>
<accession>A0AAW4RHS4</accession>
<feature type="transmembrane region" description="Helical" evidence="9">
    <location>
        <begin position="12"/>
        <end position="37"/>
    </location>
</feature>
<organism evidence="10 11">
    <name type="scientific">Xanthomonas citri pv. sesbaniae</name>
    <dbReference type="NCBI Taxonomy" id="473425"/>
    <lineage>
        <taxon>Bacteria</taxon>
        <taxon>Pseudomonadati</taxon>
        <taxon>Pseudomonadota</taxon>
        <taxon>Gammaproteobacteria</taxon>
        <taxon>Lysobacterales</taxon>
        <taxon>Lysobacteraceae</taxon>
        <taxon>Xanthomonas</taxon>
    </lineage>
</organism>
<keyword evidence="4" id="KW-0488">Methylation</keyword>
<dbReference type="PANTHER" id="PTHR38779:SF2">
    <property type="entry name" value="TYPE II SECRETION SYSTEM PROTEIN I-RELATED"/>
    <property type="match status" value="1"/>
</dbReference>
<dbReference type="GO" id="GO:0015628">
    <property type="term" value="P:protein secretion by the type II secretion system"/>
    <property type="evidence" value="ECO:0007669"/>
    <property type="project" value="InterPro"/>
</dbReference>
<keyword evidence="5" id="KW-0997">Cell inner membrane</keyword>
<evidence type="ECO:0000256" key="3">
    <source>
        <dbReference type="ARBA" id="ARBA00022475"/>
    </source>
</evidence>
<reference evidence="10" key="1">
    <citation type="submission" date="2015-12" db="EMBL/GenBank/DDBJ databases">
        <authorList>
            <person name="Bansal K."/>
            <person name="Midha S."/>
            <person name="Patil P.B."/>
        </authorList>
    </citation>
    <scope>NUCLEOTIDE SEQUENCE</scope>
    <source>
        <strain evidence="10">LMG867</strain>
    </source>
</reference>
<keyword evidence="6 9" id="KW-0812">Transmembrane</keyword>
<protein>
    <submittedName>
        <fullName evidence="10">Type IV pilus modification protein PilV</fullName>
    </submittedName>
</protein>
<dbReference type="InterPro" id="IPR010052">
    <property type="entry name" value="T2SS_protein-GspI"/>
</dbReference>
<dbReference type="AlphaFoldDB" id="A0AAW4RHS4"/>
<evidence type="ECO:0000256" key="1">
    <source>
        <dbReference type="ARBA" id="ARBA00004377"/>
    </source>
</evidence>
<comment type="caution">
    <text evidence="10">The sequence shown here is derived from an EMBL/GenBank/DDBJ whole genome shotgun (WGS) entry which is preliminary data.</text>
</comment>
<dbReference type="PANTHER" id="PTHR38779">
    <property type="entry name" value="TYPE II SECRETION SYSTEM PROTEIN I-RELATED"/>
    <property type="match status" value="1"/>
</dbReference>
<dbReference type="GO" id="GO:0015627">
    <property type="term" value="C:type II protein secretion system complex"/>
    <property type="evidence" value="ECO:0007669"/>
    <property type="project" value="InterPro"/>
</dbReference>
<evidence type="ECO:0000256" key="9">
    <source>
        <dbReference type="SAM" id="Phobius"/>
    </source>
</evidence>
<evidence type="ECO:0000256" key="5">
    <source>
        <dbReference type="ARBA" id="ARBA00022519"/>
    </source>
</evidence>
<proteinExistence type="inferred from homology"/>
<evidence type="ECO:0000256" key="8">
    <source>
        <dbReference type="ARBA" id="ARBA00023136"/>
    </source>
</evidence>
<evidence type="ECO:0000256" key="6">
    <source>
        <dbReference type="ARBA" id="ARBA00022692"/>
    </source>
</evidence>
<keyword evidence="3" id="KW-1003">Cell membrane</keyword>
<name>A0AAW4RHS4_XANCI</name>
<dbReference type="Proteomes" id="UP000825388">
    <property type="component" value="Unassembled WGS sequence"/>
</dbReference>
<keyword evidence="8 9" id="KW-0472">Membrane</keyword>
<dbReference type="InterPro" id="IPR012902">
    <property type="entry name" value="N_methyl_site"/>
</dbReference>
<comment type="similarity">
    <text evidence="2">Belongs to the GSP I family.</text>
</comment>
<comment type="subcellular location">
    <subcellularLocation>
        <location evidence="1">Cell inner membrane</location>
        <topology evidence="1">Single-pass membrane protein</topology>
    </subcellularLocation>
</comment>
<evidence type="ECO:0000256" key="7">
    <source>
        <dbReference type="ARBA" id="ARBA00022989"/>
    </source>
</evidence>
<dbReference type="NCBIfam" id="TIGR02523">
    <property type="entry name" value="type_IV_pilV"/>
    <property type="match status" value="1"/>
</dbReference>
<keyword evidence="7 9" id="KW-1133">Transmembrane helix</keyword>
<evidence type="ECO:0000256" key="4">
    <source>
        <dbReference type="ARBA" id="ARBA00022481"/>
    </source>
</evidence>
<dbReference type="EMBL" id="LOKL01000002">
    <property type="protein sequence ID" value="MBZ3922812.1"/>
    <property type="molecule type" value="Genomic_DNA"/>
</dbReference>
<dbReference type="GO" id="GO:0005886">
    <property type="term" value="C:plasma membrane"/>
    <property type="evidence" value="ECO:0007669"/>
    <property type="project" value="UniProtKB-SubCell"/>
</dbReference>
<gene>
    <name evidence="10" type="ORF">Xseb_03775</name>
</gene>
<dbReference type="InterPro" id="IPR013362">
    <property type="entry name" value="Pilus_4_PilV"/>
</dbReference>
<evidence type="ECO:0000313" key="10">
    <source>
        <dbReference type="EMBL" id="MBZ3922812.1"/>
    </source>
</evidence>
<dbReference type="NCBIfam" id="TIGR02532">
    <property type="entry name" value="IV_pilin_GFxxxE"/>
    <property type="match status" value="1"/>
</dbReference>
<evidence type="ECO:0000313" key="11">
    <source>
        <dbReference type="Proteomes" id="UP000825388"/>
    </source>
</evidence>